<sequence>MICLALTACQIPDKPARQWQMALQGSYDASISADGSYLLIASIFHGASLWDTRQYARLYNWNHKQGNFTEVLTTAISPDQQFALTIEERDMVIWSTKSGKAQGYWSAPDDVLDAEITNGGKFVFLGMANFRASLFDAVHGGTIREFRHDGPIRSVSLSADGLTALTGSEDHTARVWDINTGQQRALWPHNNTVRLVKLAPGGEFAFTASNREKANVWDVHTGKLIQQLSTGNQTLNAARFVSEDKEIITGNNNRLVQLWDIKSGKQIKSWKLPQTGKKQYSSSFIYDLAPAGENFLATSSDGYLFLLLR</sequence>
<dbReference type="InterPro" id="IPR015943">
    <property type="entry name" value="WD40/YVTN_repeat-like_dom_sf"/>
</dbReference>
<evidence type="ECO:0000256" key="3">
    <source>
        <dbReference type="PROSITE-ProRule" id="PRU00221"/>
    </source>
</evidence>
<evidence type="ECO:0000256" key="2">
    <source>
        <dbReference type="ARBA" id="ARBA00022737"/>
    </source>
</evidence>
<dbReference type="HOGENOM" id="CLU_073582_0_0_6"/>
<dbReference type="InterPro" id="IPR019775">
    <property type="entry name" value="WD40_repeat_CS"/>
</dbReference>
<dbReference type="SMART" id="SM00320">
    <property type="entry name" value="WD40"/>
    <property type="match status" value="3"/>
</dbReference>
<protein>
    <submittedName>
        <fullName evidence="4">WD40 repeat</fullName>
    </submittedName>
</protein>
<reference evidence="4 5" key="1">
    <citation type="submission" date="2014-01" db="EMBL/GenBank/DDBJ databases">
        <title>Full genme sequencing of cellulolytic bacterium Gynuella sunshinyii YC6258T gen. nov., sp. nov.</title>
        <authorList>
            <person name="Khan H."/>
            <person name="Chung E.J."/>
            <person name="Chung Y.R."/>
        </authorList>
    </citation>
    <scope>NUCLEOTIDE SEQUENCE [LARGE SCALE GENOMIC DNA]</scope>
    <source>
        <strain evidence="4 5">YC6258</strain>
    </source>
</reference>
<dbReference type="KEGG" id="gsn:YC6258_05722"/>
<dbReference type="PROSITE" id="PS50294">
    <property type="entry name" value="WD_REPEATS_REGION"/>
    <property type="match status" value="1"/>
</dbReference>
<name>A0A0C5VET7_9GAMM</name>
<dbReference type="PANTHER" id="PTHR19879">
    <property type="entry name" value="TRANSCRIPTION INITIATION FACTOR TFIID"/>
    <property type="match status" value="1"/>
</dbReference>
<feature type="repeat" description="WD" evidence="3">
    <location>
        <begin position="228"/>
        <end position="269"/>
    </location>
</feature>
<dbReference type="Gene3D" id="2.130.10.10">
    <property type="entry name" value="YVTN repeat-like/Quinoprotein amine dehydrogenase"/>
    <property type="match status" value="2"/>
</dbReference>
<evidence type="ECO:0000313" key="4">
    <source>
        <dbReference type="EMBL" id="AJQ97750.1"/>
    </source>
</evidence>
<evidence type="ECO:0000313" key="5">
    <source>
        <dbReference type="Proteomes" id="UP000032266"/>
    </source>
</evidence>
<dbReference type="PROSITE" id="PS00678">
    <property type="entry name" value="WD_REPEATS_1"/>
    <property type="match status" value="2"/>
</dbReference>
<dbReference type="InterPro" id="IPR011047">
    <property type="entry name" value="Quinoprotein_ADH-like_sf"/>
</dbReference>
<accession>A0A0C5VET7</accession>
<dbReference type="STRING" id="1445510.YC6258_05722"/>
<dbReference type="InterPro" id="IPR001680">
    <property type="entry name" value="WD40_rpt"/>
</dbReference>
<feature type="repeat" description="WD" evidence="3">
    <location>
        <begin position="186"/>
        <end position="227"/>
    </location>
</feature>
<feature type="repeat" description="WD" evidence="3">
    <location>
        <begin position="145"/>
        <end position="186"/>
    </location>
</feature>
<keyword evidence="2" id="KW-0677">Repeat</keyword>
<dbReference type="EMBL" id="CP007142">
    <property type="protein sequence ID" value="AJQ97750.1"/>
    <property type="molecule type" value="Genomic_DNA"/>
</dbReference>
<keyword evidence="5" id="KW-1185">Reference proteome</keyword>
<evidence type="ECO:0000256" key="1">
    <source>
        <dbReference type="ARBA" id="ARBA00022574"/>
    </source>
</evidence>
<dbReference type="Proteomes" id="UP000032266">
    <property type="component" value="Chromosome"/>
</dbReference>
<dbReference type="PROSITE" id="PS50082">
    <property type="entry name" value="WD_REPEATS_2"/>
    <property type="match status" value="3"/>
</dbReference>
<organism evidence="4 5">
    <name type="scientific">Gynuella sunshinyii YC6258</name>
    <dbReference type="NCBI Taxonomy" id="1445510"/>
    <lineage>
        <taxon>Bacteria</taxon>
        <taxon>Pseudomonadati</taxon>
        <taxon>Pseudomonadota</taxon>
        <taxon>Gammaproteobacteria</taxon>
        <taxon>Oceanospirillales</taxon>
        <taxon>Saccharospirillaceae</taxon>
        <taxon>Gynuella</taxon>
    </lineage>
</organism>
<dbReference type="SUPFAM" id="SSF50998">
    <property type="entry name" value="Quinoprotein alcohol dehydrogenase-like"/>
    <property type="match status" value="1"/>
</dbReference>
<dbReference type="PANTHER" id="PTHR19879:SF9">
    <property type="entry name" value="TRANSCRIPTION INITIATION FACTOR TFIID SUBUNIT 5"/>
    <property type="match status" value="1"/>
</dbReference>
<gene>
    <name evidence="4" type="ORF">YC6258_05722</name>
</gene>
<dbReference type="AlphaFoldDB" id="A0A0C5VET7"/>
<proteinExistence type="predicted"/>
<keyword evidence="1 3" id="KW-0853">WD repeat</keyword>
<dbReference type="Pfam" id="PF00400">
    <property type="entry name" value="WD40"/>
    <property type="match status" value="1"/>
</dbReference>